<organism evidence="1 2">
    <name type="scientific">Ceriporiopsis subvermispora (strain B)</name>
    <name type="common">White-rot fungus</name>
    <name type="synonym">Gelatoporia subvermispora</name>
    <dbReference type="NCBI Taxonomy" id="914234"/>
    <lineage>
        <taxon>Eukaryota</taxon>
        <taxon>Fungi</taxon>
        <taxon>Dikarya</taxon>
        <taxon>Basidiomycota</taxon>
        <taxon>Agaricomycotina</taxon>
        <taxon>Agaricomycetes</taxon>
        <taxon>Polyporales</taxon>
        <taxon>Gelatoporiaceae</taxon>
        <taxon>Gelatoporia</taxon>
    </lineage>
</organism>
<name>M2RCA0_CERS8</name>
<dbReference type="Gene3D" id="3.30.360.10">
    <property type="entry name" value="Dihydrodipicolinate Reductase, domain 2"/>
    <property type="match status" value="1"/>
</dbReference>
<evidence type="ECO:0000313" key="1">
    <source>
        <dbReference type="EMBL" id="EMD36017.1"/>
    </source>
</evidence>
<dbReference type="AlphaFoldDB" id="M2RCA0"/>
<accession>M2RCA0</accession>
<evidence type="ECO:0000313" key="2">
    <source>
        <dbReference type="Proteomes" id="UP000016930"/>
    </source>
</evidence>
<proteinExistence type="predicted"/>
<dbReference type="EMBL" id="KB445799">
    <property type="protein sequence ID" value="EMD36017.1"/>
    <property type="molecule type" value="Genomic_DNA"/>
</dbReference>
<dbReference type="Proteomes" id="UP000016930">
    <property type="component" value="Unassembled WGS sequence"/>
</dbReference>
<reference evidence="1 2" key="1">
    <citation type="journal article" date="2012" name="Proc. Natl. Acad. Sci. U.S.A.">
        <title>Comparative genomics of Ceriporiopsis subvermispora and Phanerochaete chrysosporium provide insight into selective ligninolysis.</title>
        <authorList>
            <person name="Fernandez-Fueyo E."/>
            <person name="Ruiz-Duenas F.J."/>
            <person name="Ferreira P."/>
            <person name="Floudas D."/>
            <person name="Hibbett D.S."/>
            <person name="Canessa P."/>
            <person name="Larrondo L.F."/>
            <person name="James T.Y."/>
            <person name="Seelenfreund D."/>
            <person name="Lobos S."/>
            <person name="Polanco R."/>
            <person name="Tello M."/>
            <person name="Honda Y."/>
            <person name="Watanabe T."/>
            <person name="Watanabe T."/>
            <person name="Ryu J.S."/>
            <person name="Kubicek C.P."/>
            <person name="Schmoll M."/>
            <person name="Gaskell J."/>
            <person name="Hammel K.E."/>
            <person name="St John F.J."/>
            <person name="Vanden Wymelenberg A."/>
            <person name="Sabat G."/>
            <person name="Splinter BonDurant S."/>
            <person name="Syed K."/>
            <person name="Yadav J.S."/>
            <person name="Doddapaneni H."/>
            <person name="Subramanian V."/>
            <person name="Lavin J.L."/>
            <person name="Oguiza J.A."/>
            <person name="Perez G."/>
            <person name="Pisabarro A.G."/>
            <person name="Ramirez L."/>
            <person name="Santoyo F."/>
            <person name="Master E."/>
            <person name="Coutinho P.M."/>
            <person name="Henrissat B."/>
            <person name="Lombard V."/>
            <person name="Magnuson J.K."/>
            <person name="Kuees U."/>
            <person name="Hori C."/>
            <person name="Igarashi K."/>
            <person name="Samejima M."/>
            <person name="Held B.W."/>
            <person name="Barry K.W."/>
            <person name="LaButti K.M."/>
            <person name="Lapidus A."/>
            <person name="Lindquist E.A."/>
            <person name="Lucas S.M."/>
            <person name="Riley R."/>
            <person name="Salamov A.A."/>
            <person name="Hoffmeister D."/>
            <person name="Schwenk D."/>
            <person name="Hadar Y."/>
            <person name="Yarden O."/>
            <person name="de Vries R.P."/>
            <person name="Wiebenga A."/>
            <person name="Stenlid J."/>
            <person name="Eastwood D."/>
            <person name="Grigoriev I.V."/>
            <person name="Berka R.M."/>
            <person name="Blanchette R.A."/>
            <person name="Kersten P."/>
            <person name="Martinez A.T."/>
            <person name="Vicuna R."/>
            <person name="Cullen D."/>
        </authorList>
    </citation>
    <scope>NUCLEOTIDE SEQUENCE [LARGE SCALE GENOMIC DNA]</scope>
    <source>
        <strain evidence="1 2">B</strain>
    </source>
</reference>
<protein>
    <submittedName>
        <fullName evidence="1">Uncharacterized protein</fullName>
    </submittedName>
</protein>
<gene>
    <name evidence="1" type="ORF">CERSUDRAFT_96241</name>
</gene>
<keyword evidence="2" id="KW-1185">Reference proteome</keyword>
<sequence>MPNCRPNASHLCPKPFAWAFYVTEDKASAMHIASGAAQFHTAAGHLIDCFTFVRRPSTSICAIYKSQRRTAELVDVAGIPTRQTLLNMSLDQVALVGMLARFAGSEKRSYATIDDEVRIRMLLYANSKMHEGWQKY</sequence>
<dbReference type="HOGENOM" id="CLU_1875197_0_0_1"/>